<dbReference type="RefSeq" id="WP_011117049.1">
    <property type="nucleotide sequence ID" value="NC_004949.1"/>
</dbReference>
<feature type="chain" id="PRO_5004310561" description="UrcA family protein" evidence="1">
    <location>
        <begin position="18"/>
        <end position="133"/>
    </location>
</feature>
<name>Q8KKC9_HELPX</name>
<evidence type="ECO:0008006" key="3">
    <source>
        <dbReference type="Google" id="ProtNLM"/>
    </source>
</evidence>
<geneLocation type="plasmid" evidence="2">
    <name>pHel5</name>
</geneLocation>
<keyword evidence="1" id="KW-0732">Signal</keyword>
<proteinExistence type="predicted"/>
<evidence type="ECO:0000256" key="1">
    <source>
        <dbReference type="SAM" id="SignalP"/>
    </source>
</evidence>
<sequence>MKKLLFFSLFLIQSATATPITMLASNNNYKNHVVLAYTVKEAEKAANGPVTQCYLSSSSYVEARRCVRQNVKDPKLARDMIEVAEAALTCGSWKFEETRSYFACLRRNIKDPKLADIAIEGVKNEMKEQLDDL</sequence>
<dbReference type="AlphaFoldDB" id="Q8KKC9"/>
<organism evidence="2">
    <name type="scientific">Helicobacter pylori</name>
    <name type="common">Campylobacter pylori</name>
    <dbReference type="NCBI Taxonomy" id="210"/>
    <lineage>
        <taxon>Bacteria</taxon>
        <taxon>Pseudomonadati</taxon>
        <taxon>Campylobacterota</taxon>
        <taxon>Epsilonproteobacteria</taxon>
        <taxon>Campylobacterales</taxon>
        <taxon>Helicobacteraceae</taxon>
        <taxon>Helicobacter</taxon>
    </lineage>
</organism>
<feature type="signal peptide" evidence="1">
    <location>
        <begin position="1"/>
        <end position="17"/>
    </location>
</feature>
<evidence type="ECO:0000313" key="2">
    <source>
        <dbReference type="EMBL" id="AAM22668.1"/>
    </source>
</evidence>
<dbReference type="EMBL" id="AF469113">
    <property type="protein sequence ID" value="AAM22668.1"/>
    <property type="molecule type" value="Genomic_DNA"/>
</dbReference>
<protein>
    <recommendedName>
        <fullName evidence="3">UrcA family protein</fullName>
    </recommendedName>
</protein>
<gene>
    <name evidence="2" type="primary">orf5I</name>
</gene>
<reference evidence="2" key="1">
    <citation type="journal article" date="2002" name="J. Bacteriol.">
        <title>Characterization of two cryptic Helicobacter pylori plasmids: a putative source for horizontal gene transfer and gene shuffling.</title>
        <authorList>
            <person name="Hofreuter D."/>
            <person name="Haas R."/>
        </authorList>
    </citation>
    <scope>NUCLEOTIDE SEQUENCE</scope>
    <source>
        <plasmid evidence="2">pHel5</plasmid>
    </source>
</reference>
<accession>Q8KKC9</accession>
<keyword evidence="2" id="KW-0614">Plasmid</keyword>